<gene>
    <name evidence="2" type="ordered locus">syc1352_d</name>
</gene>
<protein>
    <recommendedName>
        <fullName evidence="4">DUF3134 domain-containing protein</fullName>
    </recommendedName>
</protein>
<dbReference type="KEGG" id="syc:syc1352_d"/>
<evidence type="ECO:0008006" key="4">
    <source>
        <dbReference type="Google" id="ProtNLM"/>
    </source>
</evidence>
<dbReference type="EMBL" id="AP008231">
    <property type="protein sequence ID" value="BAD79542.1"/>
    <property type="molecule type" value="Genomic_DNA"/>
</dbReference>
<reference evidence="2 3" key="1">
    <citation type="journal article" date="2007" name="Photosyn. Res.">
        <title>Complete nucleotide sequence of the freshwater unicellular cyanobacterium Synechococcus elongatus PCC 6301 chromosome: gene content and organization.</title>
        <authorList>
            <person name="Sugita C."/>
            <person name="Ogata K."/>
            <person name="Shikata M."/>
            <person name="Jikuya H."/>
            <person name="Takano J."/>
            <person name="Furumichi M."/>
            <person name="Kanehisa M."/>
            <person name="Omata T."/>
            <person name="Sugiura M."/>
            <person name="Sugita M."/>
        </authorList>
    </citation>
    <scope>NUCLEOTIDE SEQUENCE [LARGE SCALE GENOMIC DNA]</scope>
    <source>
        <strain evidence="3">ATCC 27144 / PCC 6301 / SAUG 1402/1</strain>
    </source>
</reference>
<organism evidence="2 3">
    <name type="scientific">Synechococcus sp. (strain ATCC 27144 / PCC 6301 / SAUG 1402/1)</name>
    <name type="common">Anacystis nidulans</name>
    <dbReference type="NCBI Taxonomy" id="269084"/>
    <lineage>
        <taxon>Bacteria</taxon>
        <taxon>Bacillati</taxon>
        <taxon>Cyanobacteriota</taxon>
        <taxon>Cyanophyceae</taxon>
        <taxon>Synechococcales</taxon>
        <taxon>Synechococcaceae</taxon>
        <taxon>Synechococcus</taxon>
    </lineage>
</organism>
<feature type="compositionally biased region" description="Acidic residues" evidence="1">
    <location>
        <begin position="79"/>
        <end position="93"/>
    </location>
</feature>
<evidence type="ECO:0000256" key="1">
    <source>
        <dbReference type="SAM" id="MobiDB-lite"/>
    </source>
</evidence>
<dbReference type="eggNOG" id="ENOG50332FZ">
    <property type="taxonomic scope" value="Bacteria"/>
</dbReference>
<dbReference type="InterPro" id="IPR021481">
    <property type="entry name" value="DUF3134"/>
</dbReference>
<sequence>MRVIDRALACVAATMLKNPSLKQYPRQQPAPLLPASDEPDLLTWLESSGRLIARDNVAEPDFPTAEEEEISALMGVEDSSYDDYDEDDSYDED</sequence>
<evidence type="ECO:0000313" key="2">
    <source>
        <dbReference type="EMBL" id="BAD79542.1"/>
    </source>
</evidence>
<name>A0A0H3K2T0_SYNP6</name>
<dbReference type="AlphaFoldDB" id="A0A0H3K2T0"/>
<evidence type="ECO:0000313" key="3">
    <source>
        <dbReference type="Proteomes" id="UP000001175"/>
    </source>
</evidence>
<accession>A0A0H3K2T0</accession>
<feature type="region of interest" description="Disordered" evidence="1">
    <location>
        <begin position="71"/>
        <end position="93"/>
    </location>
</feature>
<proteinExistence type="predicted"/>
<dbReference type="Proteomes" id="UP000001175">
    <property type="component" value="Chromosome"/>
</dbReference>
<dbReference type="Pfam" id="PF11332">
    <property type="entry name" value="DUF3134"/>
    <property type="match status" value="1"/>
</dbReference>